<dbReference type="Pfam" id="PF20153">
    <property type="entry name" value="DUF6535"/>
    <property type="match status" value="1"/>
</dbReference>
<gene>
    <name evidence="3" type="ORF">EDD18DRAFT_1356257</name>
</gene>
<dbReference type="InterPro" id="IPR045338">
    <property type="entry name" value="DUF6535"/>
</dbReference>
<name>A0AA39UR55_9AGAR</name>
<keyword evidence="4" id="KW-1185">Reference proteome</keyword>
<sequence length="298" mass="33461">MKETDGQSRILNADASQDKKYNDALCTEQRGEINNLLVFVCVPHLLSNYMHNCVLLSVFVTAFLIDSYKWLLSMDSDATLLPTQVQKRINVYWFASLLLALSSASTAMLCKEWLRKFITGIDGSSQDASSIQYERCCGVSAWQVTGIISTISVLLQVALVLFFVGVLELLWQLDKTVAITSTITIAPCAIIPPLHDSGTAIQYFQVILRSSSAPLPPQCPYKSPQSWIFVALATVLYNWWTPPLPPQHQDAHFQAGKEGPPQRRIRNPDIKLEPHLSWNKYDPFWVLVDPKNPVPQTV</sequence>
<dbReference type="Proteomes" id="UP001175228">
    <property type="component" value="Unassembled WGS sequence"/>
</dbReference>
<dbReference type="EMBL" id="JAUEPU010000023">
    <property type="protein sequence ID" value="KAK0493784.1"/>
    <property type="molecule type" value="Genomic_DNA"/>
</dbReference>
<evidence type="ECO:0000313" key="3">
    <source>
        <dbReference type="EMBL" id="KAK0493784.1"/>
    </source>
</evidence>
<feature type="transmembrane region" description="Helical" evidence="1">
    <location>
        <begin position="91"/>
        <end position="110"/>
    </location>
</feature>
<comment type="caution">
    <text evidence="3">The sequence shown here is derived from an EMBL/GenBank/DDBJ whole genome shotgun (WGS) entry which is preliminary data.</text>
</comment>
<reference evidence="3" key="1">
    <citation type="submission" date="2023-06" db="EMBL/GenBank/DDBJ databases">
        <authorList>
            <consortium name="Lawrence Berkeley National Laboratory"/>
            <person name="Ahrendt S."/>
            <person name="Sahu N."/>
            <person name="Indic B."/>
            <person name="Wong-Bajracharya J."/>
            <person name="Merenyi Z."/>
            <person name="Ke H.-M."/>
            <person name="Monk M."/>
            <person name="Kocsube S."/>
            <person name="Drula E."/>
            <person name="Lipzen A."/>
            <person name="Balint B."/>
            <person name="Henrissat B."/>
            <person name="Andreopoulos B."/>
            <person name="Martin F.M."/>
            <person name="Harder C.B."/>
            <person name="Rigling D."/>
            <person name="Ford K.L."/>
            <person name="Foster G.D."/>
            <person name="Pangilinan J."/>
            <person name="Papanicolaou A."/>
            <person name="Barry K."/>
            <person name="LaButti K."/>
            <person name="Viragh M."/>
            <person name="Koriabine M."/>
            <person name="Yan M."/>
            <person name="Riley R."/>
            <person name="Champramary S."/>
            <person name="Plett K.L."/>
            <person name="Tsai I.J."/>
            <person name="Slot J."/>
            <person name="Sipos G."/>
            <person name="Plett J."/>
            <person name="Nagy L.G."/>
            <person name="Grigoriev I.V."/>
        </authorList>
    </citation>
    <scope>NUCLEOTIDE SEQUENCE</scope>
    <source>
        <strain evidence="3">HWK02</strain>
    </source>
</reference>
<protein>
    <recommendedName>
        <fullName evidence="2">DUF6535 domain-containing protein</fullName>
    </recommendedName>
</protein>
<accession>A0AA39UR55</accession>
<dbReference type="AlphaFoldDB" id="A0AA39UR55"/>
<evidence type="ECO:0000259" key="2">
    <source>
        <dbReference type="Pfam" id="PF20153"/>
    </source>
</evidence>
<keyword evidence="1" id="KW-0812">Transmembrane</keyword>
<proteinExistence type="predicted"/>
<feature type="transmembrane region" description="Helical" evidence="1">
    <location>
        <begin position="153"/>
        <end position="173"/>
    </location>
</feature>
<evidence type="ECO:0000313" key="4">
    <source>
        <dbReference type="Proteomes" id="UP001175228"/>
    </source>
</evidence>
<organism evidence="3 4">
    <name type="scientific">Armillaria luteobubalina</name>
    <dbReference type="NCBI Taxonomy" id="153913"/>
    <lineage>
        <taxon>Eukaryota</taxon>
        <taxon>Fungi</taxon>
        <taxon>Dikarya</taxon>
        <taxon>Basidiomycota</taxon>
        <taxon>Agaricomycotina</taxon>
        <taxon>Agaricomycetes</taxon>
        <taxon>Agaricomycetidae</taxon>
        <taxon>Agaricales</taxon>
        <taxon>Marasmiineae</taxon>
        <taxon>Physalacriaceae</taxon>
        <taxon>Armillaria</taxon>
    </lineage>
</organism>
<keyword evidence="1" id="KW-1133">Transmembrane helix</keyword>
<feature type="domain" description="DUF6535" evidence="2">
    <location>
        <begin position="76"/>
        <end position="172"/>
    </location>
</feature>
<keyword evidence="1" id="KW-0472">Membrane</keyword>
<evidence type="ECO:0000256" key="1">
    <source>
        <dbReference type="SAM" id="Phobius"/>
    </source>
</evidence>
<feature type="transmembrane region" description="Helical" evidence="1">
    <location>
        <begin position="53"/>
        <end position="71"/>
    </location>
</feature>